<dbReference type="AlphaFoldDB" id="A0A316VVC6"/>
<dbReference type="InParanoid" id="A0A316VVC6"/>
<name>A0A316VVC6_9BASI</name>
<keyword evidence="4" id="KW-1185">Reference proteome</keyword>
<sequence length="222" mass="25192">MEPSYCKDSSSGHKTGHTLTRSQRSADFSTIAPQDECDLSLAAMSISGAETPNDVWQDKLTRKCDLIGRDNIQLRTKVQNAEQKVLQANTKRVPDKTRFQKVSDELTRKNDLVKKLEAEHKEKKAELEKEVKLLREELRGTLDKANEGKTIAYLVQADNERAWRMFEAAKAQLVAIDEEHQRLRNKLENLQGLTACEKLSGLVGEVGTMEETSRRLVLAKWL</sequence>
<dbReference type="GeneID" id="37038170"/>
<organism evidence="3 4">
    <name type="scientific">Ceraceosorus guamensis</name>
    <dbReference type="NCBI Taxonomy" id="1522189"/>
    <lineage>
        <taxon>Eukaryota</taxon>
        <taxon>Fungi</taxon>
        <taxon>Dikarya</taxon>
        <taxon>Basidiomycota</taxon>
        <taxon>Ustilaginomycotina</taxon>
        <taxon>Exobasidiomycetes</taxon>
        <taxon>Ceraceosorales</taxon>
        <taxon>Ceraceosoraceae</taxon>
        <taxon>Ceraceosorus</taxon>
    </lineage>
</organism>
<evidence type="ECO:0000256" key="2">
    <source>
        <dbReference type="SAM" id="MobiDB-lite"/>
    </source>
</evidence>
<evidence type="ECO:0000313" key="4">
    <source>
        <dbReference type="Proteomes" id="UP000245783"/>
    </source>
</evidence>
<protein>
    <submittedName>
        <fullName evidence="3">Uncharacterized protein</fullName>
    </submittedName>
</protein>
<dbReference type="RefSeq" id="XP_025368048.1">
    <property type="nucleotide sequence ID" value="XM_025516300.1"/>
</dbReference>
<feature type="compositionally biased region" description="Polar residues" evidence="2">
    <location>
        <begin position="7"/>
        <end position="27"/>
    </location>
</feature>
<accession>A0A316VVC6</accession>
<gene>
    <name evidence="3" type="ORF">IE81DRAFT_348836</name>
</gene>
<dbReference type="Proteomes" id="UP000245783">
    <property type="component" value="Unassembled WGS sequence"/>
</dbReference>
<dbReference type="EMBL" id="KZ819404">
    <property type="protein sequence ID" value="PWN40888.1"/>
    <property type="molecule type" value="Genomic_DNA"/>
</dbReference>
<evidence type="ECO:0000313" key="3">
    <source>
        <dbReference type="EMBL" id="PWN40888.1"/>
    </source>
</evidence>
<feature type="coiled-coil region" evidence="1">
    <location>
        <begin position="71"/>
        <end position="193"/>
    </location>
</feature>
<reference evidence="3 4" key="1">
    <citation type="journal article" date="2018" name="Mol. Biol. Evol.">
        <title>Broad Genomic Sampling Reveals a Smut Pathogenic Ancestry of the Fungal Clade Ustilaginomycotina.</title>
        <authorList>
            <person name="Kijpornyongpan T."/>
            <person name="Mondo S.J."/>
            <person name="Barry K."/>
            <person name="Sandor L."/>
            <person name="Lee J."/>
            <person name="Lipzen A."/>
            <person name="Pangilinan J."/>
            <person name="LaButti K."/>
            <person name="Hainaut M."/>
            <person name="Henrissat B."/>
            <person name="Grigoriev I.V."/>
            <person name="Spatafora J.W."/>
            <person name="Aime M.C."/>
        </authorList>
    </citation>
    <scope>NUCLEOTIDE SEQUENCE [LARGE SCALE GENOMIC DNA]</scope>
    <source>
        <strain evidence="3 4">MCA 4658</strain>
    </source>
</reference>
<keyword evidence="1" id="KW-0175">Coiled coil</keyword>
<evidence type="ECO:0000256" key="1">
    <source>
        <dbReference type="SAM" id="Coils"/>
    </source>
</evidence>
<feature type="region of interest" description="Disordered" evidence="2">
    <location>
        <begin position="1"/>
        <end position="27"/>
    </location>
</feature>
<proteinExistence type="predicted"/>